<feature type="domain" description="T6SS Phospholipase effector Tle1-like catalytic" evidence="1">
    <location>
        <begin position="232"/>
        <end position="355"/>
    </location>
</feature>
<protein>
    <submittedName>
        <fullName evidence="2">DUF2235 domain-containing protein</fullName>
    </submittedName>
</protein>
<dbReference type="InterPro" id="IPR018712">
    <property type="entry name" value="Tle1-like_cat"/>
</dbReference>
<dbReference type="Pfam" id="PF09994">
    <property type="entry name" value="T6SS_Tle1-like_cat"/>
    <property type="match status" value="2"/>
</dbReference>
<sequence length="769" mass="85972">MKLLRWPTKMPAGGLLAEGKAAHDHGKSKVIDPLGACEQTIHISLFFDGTNNNDDRDNEEFRDSKWQAHTNVARLYNAAHDKPESGVFAHYIAGVGTIFKKLGELEYSSTGKAFARGYGWRCVWGYTRVLNSIYQAIAGANEDALIRDDEAKRLCHATADGYRGFSNLFDMTHRKLAGIQRDRQRDCQRNKMVKQVWINVFGFSRGAACARSFIGKLTRDWAPNGKIAGTIPYQINFMGLFDTVASVGPPDSVRAAFDFDTFDGHFAWSSGGLMNIPRDVKRCAHFFSIHEQRMSFPLDTIMEGQAYPGGAGQRLEVAYPGEHSDVGGGYPPGAQGKARAGDADKLSQIPLHHMYIEALRWGVPLLVGEDISKSPYMRDDFALSQSVVNAFNAWLDKMGEISTVTDAMRIGMRQNLAWRTLRARWNTGDYLTNRPFFKAASEDSLTPYQLELQVDKATETDAETLKLRQRIKELAAGSATAGLENASQGYASAAKRAAQMEQAAERDKKMQAAWDAMARRREQLCQEIARKKDKTRPGEGADETVTNDQHDLRESAEEFRLLLGYLHPERQAELGVEKLPSPLMAKMERSGLGPVGIGAAAYDAYKNAAQLLYVRRDRNPDSGRIKLVDKDMHMRTGPVVAGALKTKAFLPERYDVLVLPAREMVEKLREWTAPKAVEQFERQNRAIIALFDDYIHDSRAWFRMPYFHEYAPGGYGWARVFFVGNDNAIRHLGLAEDARAAEQAARTKALVRRINAGPTPTLDEMLMGD</sequence>
<comment type="caution">
    <text evidence="2">The sequence shown here is derived from an EMBL/GenBank/DDBJ whole genome shotgun (WGS) entry which is preliminary data.</text>
</comment>
<dbReference type="EMBL" id="QGBI01000037">
    <property type="protein sequence ID" value="MBX3893292.1"/>
    <property type="molecule type" value="Genomic_DNA"/>
</dbReference>
<evidence type="ECO:0000313" key="3">
    <source>
        <dbReference type="Proteomes" id="UP001199322"/>
    </source>
</evidence>
<feature type="domain" description="T6SS Phospholipase effector Tle1-like catalytic" evidence="1">
    <location>
        <begin position="44"/>
        <end position="215"/>
    </location>
</feature>
<dbReference type="AlphaFoldDB" id="A0A9Q2CDN6"/>
<organism evidence="2 3">
    <name type="scientific">Ralstonia pickettii</name>
    <name type="common">Burkholderia pickettii</name>
    <dbReference type="NCBI Taxonomy" id="329"/>
    <lineage>
        <taxon>Bacteria</taxon>
        <taxon>Pseudomonadati</taxon>
        <taxon>Pseudomonadota</taxon>
        <taxon>Betaproteobacteria</taxon>
        <taxon>Burkholderiales</taxon>
        <taxon>Burkholderiaceae</taxon>
        <taxon>Ralstonia</taxon>
    </lineage>
</organism>
<gene>
    <name evidence="2" type="ORF">DEE74_25820</name>
</gene>
<accession>A0A9Q2CDN6</accession>
<evidence type="ECO:0000259" key="1">
    <source>
        <dbReference type="Pfam" id="PF09994"/>
    </source>
</evidence>
<reference evidence="2" key="1">
    <citation type="submission" date="2018-06" db="EMBL/GenBank/DDBJ databases">
        <authorList>
            <person name="O'Rourke A."/>
        </authorList>
    </citation>
    <scope>NUCLEOTIDE SEQUENCE</scope>
    <source>
        <strain evidence="2">132550021-3</strain>
    </source>
</reference>
<dbReference type="RefSeq" id="WP_116577025.1">
    <property type="nucleotide sequence ID" value="NZ_JACBXL010000030.1"/>
</dbReference>
<dbReference type="PANTHER" id="PTHR33840:SF1">
    <property type="entry name" value="TLE1 PHOSPHOLIPASE DOMAIN-CONTAINING PROTEIN"/>
    <property type="match status" value="1"/>
</dbReference>
<name>A0A9Q2CDN6_RALPI</name>
<proteinExistence type="predicted"/>
<dbReference type="Proteomes" id="UP001199322">
    <property type="component" value="Unassembled WGS sequence"/>
</dbReference>
<evidence type="ECO:0000313" key="2">
    <source>
        <dbReference type="EMBL" id="MBX3893292.1"/>
    </source>
</evidence>
<dbReference type="PANTHER" id="PTHR33840">
    <property type="match status" value="1"/>
</dbReference>